<dbReference type="KEGG" id="pgr:PGTG_03553"/>
<gene>
    <name evidence="1" type="ORF">PGTG_03553</name>
</gene>
<dbReference type="InParanoid" id="E3JZX2"/>
<dbReference type="EMBL" id="DS178268">
    <property type="protein sequence ID" value="EFP77597.1"/>
    <property type="molecule type" value="Genomic_DNA"/>
</dbReference>
<organism evidence="1 2">
    <name type="scientific">Puccinia graminis f. sp. tritici (strain CRL 75-36-700-3 / race SCCL)</name>
    <name type="common">Black stem rust fungus</name>
    <dbReference type="NCBI Taxonomy" id="418459"/>
    <lineage>
        <taxon>Eukaryota</taxon>
        <taxon>Fungi</taxon>
        <taxon>Dikarya</taxon>
        <taxon>Basidiomycota</taxon>
        <taxon>Pucciniomycotina</taxon>
        <taxon>Pucciniomycetes</taxon>
        <taxon>Pucciniales</taxon>
        <taxon>Pucciniaceae</taxon>
        <taxon>Puccinia</taxon>
    </lineage>
</organism>
<reference key="1">
    <citation type="submission" date="2007-01" db="EMBL/GenBank/DDBJ databases">
        <title>The Genome Sequence of Puccinia graminis f. sp. tritici Strain CRL 75-36-700-3.</title>
        <authorList>
            <consortium name="The Broad Institute Genome Sequencing Platform"/>
            <person name="Birren B."/>
            <person name="Lander E."/>
            <person name="Galagan J."/>
            <person name="Nusbaum C."/>
            <person name="Devon K."/>
            <person name="Cuomo C."/>
            <person name="Jaffe D."/>
            <person name="Butler J."/>
            <person name="Alvarez P."/>
            <person name="Gnerre S."/>
            <person name="Grabherr M."/>
            <person name="Mauceli E."/>
            <person name="Brockman W."/>
            <person name="Young S."/>
            <person name="LaButti K."/>
            <person name="Sykes S."/>
            <person name="DeCaprio D."/>
            <person name="Crawford M."/>
            <person name="Koehrsen M."/>
            <person name="Engels R."/>
            <person name="Montgomery P."/>
            <person name="Pearson M."/>
            <person name="Howarth C."/>
            <person name="Larson L."/>
            <person name="White J."/>
            <person name="Zeng Q."/>
            <person name="Kodira C."/>
            <person name="Yandava C."/>
            <person name="Alvarado L."/>
            <person name="O'Leary S."/>
            <person name="Szabo L."/>
            <person name="Dean R."/>
            <person name="Schein J."/>
        </authorList>
    </citation>
    <scope>NUCLEOTIDE SEQUENCE</scope>
    <source>
        <strain>CRL 75-36-700-3</strain>
    </source>
</reference>
<dbReference type="GeneID" id="10538805"/>
<keyword evidence="2" id="KW-1185">Reference proteome</keyword>
<dbReference type="HOGENOM" id="CLU_1571408_0_0_1"/>
<dbReference type="RefSeq" id="XP_003322016.1">
    <property type="nucleotide sequence ID" value="XM_003321968.1"/>
</dbReference>
<sequence>MIVDPADDDGCSSFTLSSGSRYHPAAHLLLNEVLKIAKSNSHSSSSIKTKAFLYRYAVRAGPGRASIYHPFFRFRQAVGCTPESRGCIWVGLRGGILCGGTGVGRARAQSWVILGEPVIIADETATRNGLDDFERVVVVVAGVVLLSCRVRCGTWGIRWELMKSVRQGSK</sequence>
<evidence type="ECO:0000313" key="1">
    <source>
        <dbReference type="EMBL" id="EFP77597.1"/>
    </source>
</evidence>
<accession>E3JZX2</accession>
<proteinExistence type="predicted"/>
<dbReference type="AlphaFoldDB" id="E3JZX2"/>
<name>E3JZX2_PUCGT</name>
<evidence type="ECO:0000313" key="2">
    <source>
        <dbReference type="Proteomes" id="UP000008783"/>
    </source>
</evidence>
<dbReference type="Proteomes" id="UP000008783">
    <property type="component" value="Unassembled WGS sequence"/>
</dbReference>
<dbReference type="OrthoDB" id="10354698at2759"/>
<dbReference type="VEuPathDB" id="FungiDB:PGTG_03553"/>
<reference evidence="2" key="2">
    <citation type="journal article" date="2011" name="Proc. Natl. Acad. Sci. U.S.A.">
        <title>Obligate biotrophy features unraveled by the genomic analysis of rust fungi.</title>
        <authorList>
            <person name="Duplessis S."/>
            <person name="Cuomo C.A."/>
            <person name="Lin Y.-C."/>
            <person name="Aerts A."/>
            <person name="Tisserant E."/>
            <person name="Veneault-Fourrey C."/>
            <person name="Joly D.L."/>
            <person name="Hacquard S."/>
            <person name="Amselem J."/>
            <person name="Cantarel B.L."/>
            <person name="Chiu R."/>
            <person name="Coutinho P.M."/>
            <person name="Feau N."/>
            <person name="Field M."/>
            <person name="Frey P."/>
            <person name="Gelhaye E."/>
            <person name="Goldberg J."/>
            <person name="Grabherr M.G."/>
            <person name="Kodira C.D."/>
            <person name="Kohler A."/>
            <person name="Kuees U."/>
            <person name="Lindquist E.A."/>
            <person name="Lucas S.M."/>
            <person name="Mago R."/>
            <person name="Mauceli E."/>
            <person name="Morin E."/>
            <person name="Murat C."/>
            <person name="Pangilinan J.L."/>
            <person name="Park R."/>
            <person name="Pearson M."/>
            <person name="Quesneville H."/>
            <person name="Rouhier N."/>
            <person name="Sakthikumar S."/>
            <person name="Salamov A.A."/>
            <person name="Schmutz J."/>
            <person name="Selles B."/>
            <person name="Shapiro H."/>
            <person name="Tanguay P."/>
            <person name="Tuskan G.A."/>
            <person name="Henrissat B."/>
            <person name="Van de Peer Y."/>
            <person name="Rouze P."/>
            <person name="Ellis J.G."/>
            <person name="Dodds P.N."/>
            <person name="Schein J.E."/>
            <person name="Zhong S."/>
            <person name="Hamelin R.C."/>
            <person name="Grigoriev I.V."/>
            <person name="Szabo L.J."/>
            <person name="Martin F."/>
        </authorList>
    </citation>
    <scope>NUCLEOTIDE SEQUENCE [LARGE SCALE GENOMIC DNA]</scope>
    <source>
        <strain evidence="2">CRL 75-36-700-3 / race SCCL</strain>
    </source>
</reference>
<protein>
    <submittedName>
        <fullName evidence="1">Uncharacterized protein</fullName>
    </submittedName>
</protein>